<evidence type="ECO:0000313" key="2">
    <source>
        <dbReference type="EMBL" id="CAI9174544.1"/>
    </source>
</evidence>
<gene>
    <name evidence="2" type="ORF">MRATA1EN1_LOCUS23506</name>
</gene>
<accession>A0ABN8ZLF0</accession>
<keyword evidence="3" id="KW-1185">Reference proteome</keyword>
<sequence length="86" mass="8396">MVTQVNPGSLRGACAAAEIQCSGTGEEGRRTCAKGAVRRGGGGGGRTESSAVARGQGAGEAGPRGEYAVRLRRGLRGAVAGPGGVE</sequence>
<organism evidence="2 3">
    <name type="scientific">Rangifer tarandus platyrhynchus</name>
    <name type="common">Svalbard reindeer</name>
    <dbReference type="NCBI Taxonomy" id="3082113"/>
    <lineage>
        <taxon>Eukaryota</taxon>
        <taxon>Metazoa</taxon>
        <taxon>Chordata</taxon>
        <taxon>Craniata</taxon>
        <taxon>Vertebrata</taxon>
        <taxon>Euteleostomi</taxon>
        <taxon>Mammalia</taxon>
        <taxon>Eutheria</taxon>
        <taxon>Laurasiatheria</taxon>
        <taxon>Artiodactyla</taxon>
        <taxon>Ruminantia</taxon>
        <taxon>Pecora</taxon>
        <taxon>Cervidae</taxon>
        <taxon>Odocoileinae</taxon>
        <taxon>Rangifer</taxon>
    </lineage>
</organism>
<proteinExistence type="predicted"/>
<dbReference type="Proteomes" id="UP001176941">
    <property type="component" value="Chromosome 4"/>
</dbReference>
<evidence type="ECO:0000256" key="1">
    <source>
        <dbReference type="SAM" id="MobiDB-lite"/>
    </source>
</evidence>
<name>A0ABN8ZLF0_RANTA</name>
<reference evidence="2" key="1">
    <citation type="submission" date="2023-04" db="EMBL/GenBank/DDBJ databases">
        <authorList>
            <consortium name="ELIXIR-Norway"/>
        </authorList>
    </citation>
    <scope>NUCLEOTIDE SEQUENCE [LARGE SCALE GENOMIC DNA]</scope>
</reference>
<dbReference type="EMBL" id="OX459940">
    <property type="protein sequence ID" value="CAI9174544.1"/>
    <property type="molecule type" value="Genomic_DNA"/>
</dbReference>
<protein>
    <submittedName>
        <fullName evidence="2">Uncharacterized protein</fullName>
    </submittedName>
</protein>
<evidence type="ECO:0000313" key="3">
    <source>
        <dbReference type="Proteomes" id="UP001176941"/>
    </source>
</evidence>
<feature type="region of interest" description="Disordered" evidence="1">
    <location>
        <begin position="35"/>
        <end position="65"/>
    </location>
</feature>